<dbReference type="PANTHER" id="PTHR43446">
    <property type="entry name" value="MEMBRANE PROTEIN-RELATED"/>
    <property type="match status" value="1"/>
</dbReference>
<feature type="domain" description="Band 7" evidence="3">
    <location>
        <begin position="57"/>
        <end position="220"/>
    </location>
</feature>
<dbReference type="EMBL" id="JAEHNZ010000002">
    <property type="protein sequence ID" value="MBK0396275.1"/>
    <property type="molecule type" value="Genomic_DNA"/>
</dbReference>
<name>A0ABS1BSK4_9NEIS</name>
<dbReference type="SMART" id="SM00244">
    <property type="entry name" value="PHB"/>
    <property type="match status" value="1"/>
</dbReference>
<evidence type="ECO:0000313" key="4">
    <source>
        <dbReference type="EMBL" id="MBK0396275.1"/>
    </source>
</evidence>
<proteinExistence type="predicted"/>
<evidence type="ECO:0000256" key="2">
    <source>
        <dbReference type="SAM" id="Phobius"/>
    </source>
</evidence>
<keyword evidence="2" id="KW-1133">Transmembrane helix</keyword>
<dbReference type="InterPro" id="IPR036013">
    <property type="entry name" value="Band_7/SPFH_dom_sf"/>
</dbReference>
<keyword evidence="5" id="KW-1185">Reference proteome</keyword>
<organism evidence="4 5">
    <name type="scientific">Kingella bonacorsii</name>
    <dbReference type="NCBI Taxonomy" id="2796361"/>
    <lineage>
        <taxon>Bacteria</taxon>
        <taxon>Pseudomonadati</taxon>
        <taxon>Pseudomonadota</taxon>
        <taxon>Betaproteobacteria</taxon>
        <taxon>Neisseriales</taxon>
        <taxon>Neisseriaceae</taxon>
        <taxon>Kingella</taxon>
    </lineage>
</organism>
<dbReference type="SUPFAM" id="SSF117892">
    <property type="entry name" value="Band 7/SPFH domain"/>
    <property type="match status" value="1"/>
</dbReference>
<dbReference type="CDD" id="cd03402">
    <property type="entry name" value="SPFH_like_u2"/>
    <property type="match status" value="1"/>
</dbReference>
<evidence type="ECO:0000313" key="5">
    <source>
        <dbReference type="Proteomes" id="UP000614058"/>
    </source>
</evidence>
<feature type="transmembrane region" description="Helical" evidence="2">
    <location>
        <begin position="41"/>
        <end position="57"/>
    </location>
</feature>
<dbReference type="Pfam" id="PF01145">
    <property type="entry name" value="Band_7"/>
    <property type="match status" value="1"/>
</dbReference>
<sequence length="286" mass="31038">MSQSYSKKYTMPHLNGFAAAAVLVAITLFVVWRMFSALENGAGGLGFLLLPLGYGFTRFRVVQPNTALVGTLFGKYAGVLPKSGFFWLFPFYSTVSVSLKTSNYVTATLKVNDASGTPIEIAAAIVYHIDNPAAAVLDVENTHDFLQVQSEGALRVLATHHPYTNDGTADSLTGHSDKILEQFRRMVQERVEIAGISIDETRFTHLAYAPEIAQAMLRRQQAEAVILARQTLVRGAIGMVAGTVVELEKRGIVAMSEPEKAKLVTNMMTVLLSEENAAPVLNVSGD</sequence>
<evidence type="ECO:0000259" key="3">
    <source>
        <dbReference type="SMART" id="SM00244"/>
    </source>
</evidence>
<comment type="subcellular location">
    <subcellularLocation>
        <location evidence="1">Membrane</location>
        <topology evidence="1">Single-pass membrane protein</topology>
    </subcellularLocation>
</comment>
<dbReference type="PANTHER" id="PTHR43446:SF1">
    <property type="entry name" value="BAND 7 DOMAIN-CONTAINING PROTEIN"/>
    <property type="match status" value="1"/>
</dbReference>
<dbReference type="InterPro" id="IPR001107">
    <property type="entry name" value="Band_7"/>
</dbReference>
<dbReference type="Gene3D" id="3.30.479.30">
    <property type="entry name" value="Band 7 domain"/>
    <property type="match status" value="1"/>
</dbReference>
<gene>
    <name evidence="4" type="ORF">JDW22_06705</name>
</gene>
<accession>A0ABS1BSK4</accession>
<evidence type="ECO:0000256" key="1">
    <source>
        <dbReference type="ARBA" id="ARBA00004167"/>
    </source>
</evidence>
<comment type="caution">
    <text evidence="4">The sequence shown here is derived from an EMBL/GenBank/DDBJ whole genome shotgun (WGS) entry which is preliminary data.</text>
</comment>
<keyword evidence="2" id="KW-0472">Membrane</keyword>
<feature type="transmembrane region" description="Helical" evidence="2">
    <location>
        <begin position="12"/>
        <end position="35"/>
    </location>
</feature>
<reference evidence="4 5" key="1">
    <citation type="journal article" date="2021" name="Pathogens">
        <title>Isolation and Characterization of Kingella bonacorsii sp. nov., A Novel Kingella Species Detected in a Stable Periodontitis Subject.</title>
        <authorList>
            <person name="Antezack A."/>
            <person name="Boxberger M."/>
            <person name="Rolland C."/>
            <person name="Monnet-Corti V."/>
            <person name="La Scola B."/>
        </authorList>
    </citation>
    <scope>NUCLEOTIDE SEQUENCE [LARGE SCALE GENOMIC DNA]</scope>
    <source>
        <strain evidence="4 5">Marseille-Q4569</strain>
    </source>
</reference>
<dbReference type="Proteomes" id="UP000614058">
    <property type="component" value="Unassembled WGS sequence"/>
</dbReference>
<protein>
    <submittedName>
        <fullName evidence="4">SPFH domain-containing protein</fullName>
    </submittedName>
</protein>
<keyword evidence="2" id="KW-0812">Transmembrane</keyword>
<dbReference type="RefSeq" id="WP_200522414.1">
    <property type="nucleotide sequence ID" value="NZ_JAEHNZ010000002.1"/>
</dbReference>